<dbReference type="RefSeq" id="WP_147656663.1">
    <property type="nucleotide sequence ID" value="NZ_BMFM01000001.1"/>
</dbReference>
<dbReference type="Pfam" id="PF12796">
    <property type="entry name" value="Ank_2"/>
    <property type="match status" value="1"/>
</dbReference>
<dbReference type="Gene3D" id="1.25.40.20">
    <property type="entry name" value="Ankyrin repeat-containing domain"/>
    <property type="match status" value="1"/>
</dbReference>
<name>A0A5B9DRM4_9HYPH</name>
<gene>
    <name evidence="3" type="ORF">FNA67_15085</name>
</gene>
<dbReference type="KEGG" id="yti:FNA67_15085"/>
<reference evidence="3 4" key="1">
    <citation type="journal article" date="2015" name="Int. J. Syst. Evol. Microbiol.">
        <title>Youhaiella tibetensis gen. nov., sp. nov., isolated from subsurface sediment.</title>
        <authorList>
            <person name="Wang Y.X."/>
            <person name="Huang F.Q."/>
            <person name="Nogi Y."/>
            <person name="Pang S.J."/>
            <person name="Wang P.K."/>
            <person name="Lv J."/>
        </authorList>
    </citation>
    <scope>NUCLEOTIDE SEQUENCE [LARGE SCALE GENOMIC DNA]</scope>
    <source>
        <strain evidence="4">fig4</strain>
    </source>
</reference>
<dbReference type="AlphaFoldDB" id="A0A5B9DRM4"/>
<dbReference type="PANTHER" id="PTHR24171">
    <property type="entry name" value="ANKYRIN REPEAT DOMAIN-CONTAINING PROTEIN 39-RELATED"/>
    <property type="match status" value="1"/>
</dbReference>
<dbReference type="Proteomes" id="UP000321062">
    <property type="component" value="Chromosome"/>
</dbReference>
<proteinExistence type="predicted"/>
<dbReference type="InterPro" id="IPR002110">
    <property type="entry name" value="Ankyrin_rpt"/>
</dbReference>
<evidence type="ECO:0000256" key="1">
    <source>
        <dbReference type="ARBA" id="ARBA00022737"/>
    </source>
</evidence>
<organism evidence="3 4">
    <name type="scientific">Paradevosia tibetensis</name>
    <dbReference type="NCBI Taxonomy" id="1447062"/>
    <lineage>
        <taxon>Bacteria</taxon>
        <taxon>Pseudomonadati</taxon>
        <taxon>Pseudomonadota</taxon>
        <taxon>Alphaproteobacteria</taxon>
        <taxon>Hyphomicrobiales</taxon>
        <taxon>Devosiaceae</taxon>
        <taxon>Paradevosia</taxon>
    </lineage>
</organism>
<evidence type="ECO:0000256" key="2">
    <source>
        <dbReference type="ARBA" id="ARBA00023043"/>
    </source>
</evidence>
<dbReference type="EMBL" id="CP041690">
    <property type="protein sequence ID" value="QEE21429.1"/>
    <property type="molecule type" value="Genomic_DNA"/>
</dbReference>
<dbReference type="PANTHER" id="PTHR24171:SF9">
    <property type="entry name" value="ANKYRIN REPEAT DOMAIN-CONTAINING PROTEIN 39"/>
    <property type="match status" value="1"/>
</dbReference>
<accession>A0A5B9DRM4</accession>
<evidence type="ECO:0000313" key="4">
    <source>
        <dbReference type="Proteomes" id="UP000321062"/>
    </source>
</evidence>
<dbReference type="InterPro" id="IPR036770">
    <property type="entry name" value="Ankyrin_rpt-contain_sf"/>
</dbReference>
<dbReference type="OrthoDB" id="9812708at2"/>
<evidence type="ECO:0000313" key="3">
    <source>
        <dbReference type="EMBL" id="QEE21429.1"/>
    </source>
</evidence>
<dbReference type="PROSITE" id="PS50088">
    <property type="entry name" value="ANK_REPEAT"/>
    <property type="match status" value="2"/>
</dbReference>
<keyword evidence="4" id="KW-1185">Reference proteome</keyword>
<keyword evidence="1" id="KW-0677">Repeat</keyword>
<sequence>MDLFESIRRGANEEVVSAIAADPAAAATRNADGASLLMVAAYFGNSELVAALRRTLPRLDPYEAIIVGDLEGVRAAMGEGWEPNIRSPDGFTPLALAVFFRQSEIFDLLLPLTHDVNDQAANGQRVAALHAAAAVSDRAAIERLLRNGADPDLAQADGFRPIHVTAQHGDTIATALLILFGADAAAPTSDGRTPADFARAGGHEWLARLLVERAA</sequence>
<keyword evidence="2" id="KW-0040">ANK repeat</keyword>
<dbReference type="SUPFAM" id="SSF48403">
    <property type="entry name" value="Ankyrin repeat"/>
    <property type="match status" value="1"/>
</dbReference>
<dbReference type="SMART" id="SM00248">
    <property type="entry name" value="ANK"/>
    <property type="match status" value="4"/>
</dbReference>
<protein>
    <submittedName>
        <fullName evidence="3">Uncharacterized protein</fullName>
    </submittedName>
</protein>